<dbReference type="CDD" id="cd00315">
    <property type="entry name" value="Cyt_C5_DNA_methylase"/>
    <property type="match status" value="1"/>
</dbReference>
<evidence type="ECO:0000313" key="10">
    <source>
        <dbReference type="Proteomes" id="UP000263098"/>
    </source>
</evidence>
<comment type="catalytic activity">
    <reaction evidence="5 8">
        <text>a 2'-deoxycytidine in DNA + S-adenosyl-L-methionine = a 5-methyl-2'-deoxycytidine in DNA + S-adenosyl-L-homocysteine + H(+)</text>
        <dbReference type="Rhea" id="RHEA:13681"/>
        <dbReference type="Rhea" id="RHEA-COMP:11369"/>
        <dbReference type="Rhea" id="RHEA-COMP:11370"/>
        <dbReference type="ChEBI" id="CHEBI:15378"/>
        <dbReference type="ChEBI" id="CHEBI:57856"/>
        <dbReference type="ChEBI" id="CHEBI:59789"/>
        <dbReference type="ChEBI" id="CHEBI:85452"/>
        <dbReference type="ChEBI" id="CHEBI:85454"/>
        <dbReference type="EC" id="2.1.1.37"/>
    </reaction>
</comment>
<keyword evidence="3 6" id="KW-0949">S-adenosyl-L-methionine</keyword>
<evidence type="ECO:0000256" key="8">
    <source>
        <dbReference type="RuleBase" id="RU000417"/>
    </source>
</evidence>
<evidence type="ECO:0000256" key="2">
    <source>
        <dbReference type="ARBA" id="ARBA00022679"/>
    </source>
</evidence>
<dbReference type="GO" id="GO:0003677">
    <property type="term" value="F:DNA binding"/>
    <property type="evidence" value="ECO:0007669"/>
    <property type="project" value="TreeGrafter"/>
</dbReference>
<dbReference type="NCBIfam" id="TIGR00675">
    <property type="entry name" value="dcm"/>
    <property type="match status" value="1"/>
</dbReference>
<feature type="active site" evidence="6">
    <location>
        <position position="79"/>
    </location>
</feature>
<keyword evidence="1 6" id="KW-0489">Methyltransferase</keyword>
<dbReference type="AlphaFoldDB" id="A0A3D2SEP7"/>
<dbReference type="EMBL" id="DPVG01000036">
    <property type="protein sequence ID" value="HCK23366.1"/>
    <property type="molecule type" value="Genomic_DNA"/>
</dbReference>
<evidence type="ECO:0000313" key="9">
    <source>
        <dbReference type="EMBL" id="HCK23366.1"/>
    </source>
</evidence>
<proteinExistence type="inferred from homology"/>
<keyword evidence="2 6" id="KW-0808">Transferase</keyword>
<dbReference type="PROSITE" id="PS00095">
    <property type="entry name" value="C5_MTASE_2"/>
    <property type="match status" value="1"/>
</dbReference>
<dbReference type="Gene3D" id="3.40.50.150">
    <property type="entry name" value="Vaccinia Virus protein VP39"/>
    <property type="match status" value="1"/>
</dbReference>
<dbReference type="Proteomes" id="UP000263098">
    <property type="component" value="Unassembled WGS sequence"/>
</dbReference>
<keyword evidence="4" id="KW-0680">Restriction system</keyword>
<dbReference type="SUPFAM" id="SSF53335">
    <property type="entry name" value="S-adenosyl-L-methionine-dependent methyltransferases"/>
    <property type="match status" value="1"/>
</dbReference>
<gene>
    <name evidence="9" type="ORF">DHW31_01040</name>
</gene>
<comment type="caution">
    <text evidence="9">The sequence shown here is derived from an EMBL/GenBank/DDBJ whole genome shotgun (WGS) entry which is preliminary data.</text>
</comment>
<evidence type="ECO:0000256" key="7">
    <source>
        <dbReference type="RuleBase" id="RU000416"/>
    </source>
</evidence>
<reference evidence="9 10" key="1">
    <citation type="journal article" date="2018" name="Nat. Biotechnol.">
        <title>A standardized bacterial taxonomy based on genome phylogeny substantially revises the tree of life.</title>
        <authorList>
            <person name="Parks D.H."/>
            <person name="Chuvochina M."/>
            <person name="Waite D.W."/>
            <person name="Rinke C."/>
            <person name="Skarshewski A."/>
            <person name="Chaumeil P.A."/>
            <person name="Hugenholtz P."/>
        </authorList>
    </citation>
    <scope>NUCLEOTIDE SEQUENCE [LARGE SCALE GENOMIC DNA]</scope>
    <source>
        <strain evidence="9">UBA9667</strain>
    </source>
</reference>
<sequence length="306" mass="34580">MAKKTYNVIDLFAGCGGLSLGFQNAGFNIVAAFDNWDEAIDIYSHNFEHPIIKRDLGDTEDISDMEIYHPDIIIGGPPCQDYSSAGHRDEGLGRAKLTIDYATIITKLRPKYFLMENVPNIQKSDKLTMVLDMFHEAGYGISRMVLDASKCGVPQKRRRYIVVGGLDEEEGFLDELLLSGQTKKSMTMRDYFGDTLGFQYYFRVPRSYSRRGIFSIDEPSMTIRGVDRPIPPGYHGHPNDPAPLTTDIRILTPEERSWVQTFPRTFKWGDRSKTNLNQAIGNAVPVKLAEYVANCIKTYINGKKTD</sequence>
<dbReference type="PANTHER" id="PTHR10629:SF52">
    <property type="entry name" value="DNA (CYTOSINE-5)-METHYLTRANSFERASE 1"/>
    <property type="match status" value="1"/>
</dbReference>
<evidence type="ECO:0000256" key="1">
    <source>
        <dbReference type="ARBA" id="ARBA00022603"/>
    </source>
</evidence>
<dbReference type="PROSITE" id="PS51679">
    <property type="entry name" value="SAM_MT_C5"/>
    <property type="match status" value="1"/>
</dbReference>
<dbReference type="InterPro" id="IPR001525">
    <property type="entry name" value="C5_MeTfrase"/>
</dbReference>
<dbReference type="GO" id="GO:0032259">
    <property type="term" value="P:methylation"/>
    <property type="evidence" value="ECO:0007669"/>
    <property type="project" value="UniProtKB-KW"/>
</dbReference>
<dbReference type="GO" id="GO:0003886">
    <property type="term" value="F:DNA (cytosine-5-)-methyltransferase activity"/>
    <property type="evidence" value="ECO:0007669"/>
    <property type="project" value="UniProtKB-EC"/>
</dbReference>
<protein>
    <recommendedName>
        <fullName evidence="8">Cytosine-specific methyltransferase</fullName>
        <ecNumber evidence="8">2.1.1.37</ecNumber>
    </recommendedName>
</protein>
<dbReference type="PANTHER" id="PTHR10629">
    <property type="entry name" value="CYTOSINE-SPECIFIC METHYLTRANSFERASE"/>
    <property type="match status" value="1"/>
</dbReference>
<dbReference type="GO" id="GO:0044027">
    <property type="term" value="P:negative regulation of gene expression via chromosomal CpG island methylation"/>
    <property type="evidence" value="ECO:0007669"/>
    <property type="project" value="TreeGrafter"/>
</dbReference>
<dbReference type="InterPro" id="IPR018117">
    <property type="entry name" value="C5_DNA_meth_AS"/>
</dbReference>
<dbReference type="InterPro" id="IPR050390">
    <property type="entry name" value="C5-Methyltransferase"/>
</dbReference>
<organism evidence="9 10">
    <name type="scientific">Bacteroides graminisolvens</name>
    <dbReference type="NCBI Taxonomy" id="477666"/>
    <lineage>
        <taxon>Bacteria</taxon>
        <taxon>Pseudomonadati</taxon>
        <taxon>Bacteroidota</taxon>
        <taxon>Bacteroidia</taxon>
        <taxon>Bacteroidales</taxon>
        <taxon>Bacteroidaceae</taxon>
        <taxon>Bacteroides</taxon>
    </lineage>
</organism>
<name>A0A3D2SEP7_9BACE</name>
<dbReference type="Gene3D" id="3.90.120.10">
    <property type="entry name" value="DNA Methylase, subunit A, domain 2"/>
    <property type="match status" value="1"/>
</dbReference>
<dbReference type="EC" id="2.1.1.37" evidence="8"/>
<dbReference type="InterPro" id="IPR031303">
    <property type="entry name" value="C5_meth_CS"/>
</dbReference>
<evidence type="ECO:0000256" key="3">
    <source>
        <dbReference type="ARBA" id="ARBA00022691"/>
    </source>
</evidence>
<dbReference type="PRINTS" id="PR00105">
    <property type="entry name" value="C5METTRFRASE"/>
</dbReference>
<dbReference type="InterPro" id="IPR029063">
    <property type="entry name" value="SAM-dependent_MTases_sf"/>
</dbReference>
<accession>A0A3D2SEP7</accession>
<evidence type="ECO:0000256" key="4">
    <source>
        <dbReference type="ARBA" id="ARBA00022747"/>
    </source>
</evidence>
<dbReference type="PROSITE" id="PS00094">
    <property type="entry name" value="C5_MTASE_1"/>
    <property type="match status" value="1"/>
</dbReference>
<dbReference type="GO" id="GO:0009307">
    <property type="term" value="P:DNA restriction-modification system"/>
    <property type="evidence" value="ECO:0007669"/>
    <property type="project" value="UniProtKB-KW"/>
</dbReference>
<evidence type="ECO:0000256" key="6">
    <source>
        <dbReference type="PROSITE-ProRule" id="PRU01016"/>
    </source>
</evidence>
<comment type="similarity">
    <text evidence="6 7">Belongs to the class I-like SAM-binding methyltransferase superfamily. C5-methyltransferase family.</text>
</comment>
<evidence type="ECO:0000256" key="5">
    <source>
        <dbReference type="ARBA" id="ARBA00047422"/>
    </source>
</evidence>
<dbReference type="Pfam" id="PF00145">
    <property type="entry name" value="DNA_methylase"/>
    <property type="match status" value="1"/>
</dbReference>